<dbReference type="Pfam" id="PF00072">
    <property type="entry name" value="Response_reg"/>
    <property type="match status" value="1"/>
</dbReference>
<dbReference type="Gene3D" id="1.10.10.60">
    <property type="entry name" value="Homeodomain-like"/>
    <property type="match status" value="1"/>
</dbReference>
<keyword evidence="5" id="KW-0238">DNA-binding</keyword>
<feature type="modified residue" description="4-aspartylphosphate" evidence="8">
    <location>
        <position position="55"/>
    </location>
</feature>
<dbReference type="PROSITE" id="PS00688">
    <property type="entry name" value="SIGMA54_INTERACT_3"/>
    <property type="match status" value="1"/>
</dbReference>
<evidence type="ECO:0000256" key="1">
    <source>
        <dbReference type="ARBA" id="ARBA00022741"/>
    </source>
</evidence>
<proteinExistence type="predicted"/>
<dbReference type="InterPro" id="IPR058031">
    <property type="entry name" value="AAA_lid_NorR"/>
</dbReference>
<dbReference type="Proteomes" id="UP000600449">
    <property type="component" value="Unassembled WGS sequence"/>
</dbReference>
<dbReference type="EMBL" id="BMMF01000004">
    <property type="protein sequence ID" value="GGK29072.1"/>
    <property type="molecule type" value="Genomic_DNA"/>
</dbReference>
<dbReference type="GO" id="GO:0043565">
    <property type="term" value="F:sequence-specific DNA binding"/>
    <property type="evidence" value="ECO:0007669"/>
    <property type="project" value="InterPro"/>
</dbReference>
<dbReference type="PANTHER" id="PTHR32071">
    <property type="entry name" value="TRANSCRIPTIONAL REGULATORY PROTEIN"/>
    <property type="match status" value="1"/>
</dbReference>
<evidence type="ECO:0000256" key="7">
    <source>
        <dbReference type="ARBA" id="ARBA00023163"/>
    </source>
</evidence>
<keyword evidence="7" id="KW-0804">Transcription</keyword>
<dbReference type="SUPFAM" id="SSF52172">
    <property type="entry name" value="CheY-like"/>
    <property type="match status" value="1"/>
</dbReference>
<accession>A0A917Q5T9</accession>
<evidence type="ECO:0000259" key="9">
    <source>
        <dbReference type="PROSITE" id="PS50045"/>
    </source>
</evidence>
<dbReference type="InterPro" id="IPR011006">
    <property type="entry name" value="CheY-like_superfamily"/>
</dbReference>
<dbReference type="FunFam" id="3.40.50.300:FF:000006">
    <property type="entry name" value="DNA-binding transcriptional regulator NtrC"/>
    <property type="match status" value="1"/>
</dbReference>
<dbReference type="GO" id="GO:0005524">
    <property type="term" value="F:ATP binding"/>
    <property type="evidence" value="ECO:0007669"/>
    <property type="project" value="UniProtKB-KW"/>
</dbReference>
<keyword evidence="6" id="KW-0010">Activator</keyword>
<keyword evidence="2" id="KW-0067">ATP-binding</keyword>
<dbReference type="SMART" id="SM00382">
    <property type="entry name" value="AAA"/>
    <property type="match status" value="1"/>
</dbReference>
<dbReference type="PROSITE" id="PS50110">
    <property type="entry name" value="RESPONSE_REGULATORY"/>
    <property type="match status" value="1"/>
</dbReference>
<keyword evidence="8" id="KW-0597">Phosphoprotein</keyword>
<dbReference type="GO" id="GO:0006355">
    <property type="term" value="P:regulation of DNA-templated transcription"/>
    <property type="evidence" value="ECO:0007669"/>
    <property type="project" value="InterPro"/>
</dbReference>
<dbReference type="InterPro" id="IPR001789">
    <property type="entry name" value="Sig_transdc_resp-reg_receiver"/>
</dbReference>
<keyword evidence="4" id="KW-0805">Transcription regulation</keyword>
<dbReference type="Gene3D" id="3.40.50.2300">
    <property type="match status" value="1"/>
</dbReference>
<protein>
    <submittedName>
        <fullName evidence="11">Sigma-54-dependent Fis family transcriptional regulator</fullName>
    </submittedName>
</protein>
<evidence type="ECO:0000313" key="12">
    <source>
        <dbReference type="Proteomes" id="UP000600449"/>
    </source>
</evidence>
<dbReference type="RefSeq" id="WP_188911179.1">
    <property type="nucleotide sequence ID" value="NZ_BMMF01000004.1"/>
</dbReference>
<evidence type="ECO:0000313" key="11">
    <source>
        <dbReference type="EMBL" id="GGK29072.1"/>
    </source>
</evidence>
<dbReference type="Pfam" id="PF25601">
    <property type="entry name" value="AAA_lid_14"/>
    <property type="match status" value="1"/>
</dbReference>
<name>A0A917Q5T9_9HYPH</name>
<dbReference type="SUPFAM" id="SSF46689">
    <property type="entry name" value="Homeodomain-like"/>
    <property type="match status" value="1"/>
</dbReference>
<dbReference type="Gene3D" id="3.40.50.300">
    <property type="entry name" value="P-loop containing nucleotide triphosphate hydrolases"/>
    <property type="match status" value="1"/>
</dbReference>
<comment type="caution">
    <text evidence="11">The sequence shown here is derived from an EMBL/GenBank/DDBJ whole genome shotgun (WGS) entry which is preliminary data.</text>
</comment>
<dbReference type="SUPFAM" id="SSF52540">
    <property type="entry name" value="P-loop containing nucleoside triphosphate hydrolases"/>
    <property type="match status" value="1"/>
</dbReference>
<keyword evidence="1" id="KW-0547">Nucleotide-binding</keyword>
<dbReference type="SMART" id="SM00448">
    <property type="entry name" value="REC"/>
    <property type="match status" value="1"/>
</dbReference>
<keyword evidence="12" id="KW-1185">Reference proteome</keyword>
<gene>
    <name evidence="11" type="ORF">GCM10011322_14380</name>
</gene>
<sequence>MSGRGFILVVEDDEILGASLEQRLALEGWHVRWAKTCAEALEAVGRQTPDAVMCDIRLPDGDGESLMRGVFARAGAVPTIFMTAYGGIDQAVRLVRMGARDYVAKPFEIDEVVDKLGAATAGADAGEAAGAAREESDAGDPFASFGLSPATAATRRTLERVADVDLPVLLTGETGTGKEVAARFLHATSRRAAAPFLAVNCAALAPELVDSALFGHEKGAFTGASERRLGLAETAGEGTLFLDEIGELDASLQAKLLRLVQERELMRVGGTRPIPFTARLVCATHRDLEAEVARGGFREDLWYRINVLTVRIPPLRERPDEIAPLLARFAAEAGPRLRGVRIAVATDAEAAARGYDWPGNVRELKNRVERAVALCEGAAIEAADLFPDARPGSLAAASAPAAATAPAPAEGLTLAEVREAAEKAHIEAVLRATGNGIQETAQRLGVSRTTLWEKMRRLGISVDG</sequence>
<dbReference type="PROSITE" id="PS50045">
    <property type="entry name" value="SIGMA54_INTERACT_4"/>
    <property type="match status" value="1"/>
</dbReference>
<dbReference type="InterPro" id="IPR025944">
    <property type="entry name" value="Sigma_54_int_dom_CS"/>
</dbReference>
<dbReference type="InterPro" id="IPR002197">
    <property type="entry name" value="HTH_Fis"/>
</dbReference>
<evidence type="ECO:0000256" key="8">
    <source>
        <dbReference type="PROSITE-ProRule" id="PRU00169"/>
    </source>
</evidence>
<dbReference type="PRINTS" id="PR01590">
    <property type="entry name" value="HTHFIS"/>
</dbReference>
<evidence type="ECO:0000256" key="4">
    <source>
        <dbReference type="ARBA" id="ARBA00023015"/>
    </source>
</evidence>
<dbReference type="Gene3D" id="1.10.8.60">
    <property type="match status" value="1"/>
</dbReference>
<dbReference type="Pfam" id="PF02954">
    <property type="entry name" value="HTH_8"/>
    <property type="match status" value="1"/>
</dbReference>
<dbReference type="InterPro" id="IPR027417">
    <property type="entry name" value="P-loop_NTPase"/>
</dbReference>
<organism evidence="11 12">
    <name type="scientific">Salinarimonas ramus</name>
    <dbReference type="NCBI Taxonomy" id="690164"/>
    <lineage>
        <taxon>Bacteria</taxon>
        <taxon>Pseudomonadati</taxon>
        <taxon>Pseudomonadota</taxon>
        <taxon>Alphaproteobacteria</taxon>
        <taxon>Hyphomicrobiales</taxon>
        <taxon>Salinarimonadaceae</taxon>
        <taxon>Salinarimonas</taxon>
    </lineage>
</organism>
<dbReference type="GO" id="GO:0000160">
    <property type="term" value="P:phosphorelay signal transduction system"/>
    <property type="evidence" value="ECO:0007669"/>
    <property type="project" value="UniProtKB-KW"/>
</dbReference>
<dbReference type="CDD" id="cd00009">
    <property type="entry name" value="AAA"/>
    <property type="match status" value="1"/>
</dbReference>
<feature type="domain" description="Response regulatory" evidence="10">
    <location>
        <begin position="6"/>
        <end position="120"/>
    </location>
</feature>
<dbReference type="PANTHER" id="PTHR32071:SF117">
    <property type="entry name" value="PTS-DEPENDENT DIHYDROXYACETONE KINASE OPERON REGULATORY PROTEIN-RELATED"/>
    <property type="match status" value="1"/>
</dbReference>
<evidence type="ECO:0000256" key="3">
    <source>
        <dbReference type="ARBA" id="ARBA00023012"/>
    </source>
</evidence>
<dbReference type="AlphaFoldDB" id="A0A917Q5T9"/>
<dbReference type="Pfam" id="PF00158">
    <property type="entry name" value="Sigma54_activat"/>
    <property type="match status" value="1"/>
</dbReference>
<dbReference type="InterPro" id="IPR009057">
    <property type="entry name" value="Homeodomain-like_sf"/>
</dbReference>
<evidence type="ECO:0000256" key="6">
    <source>
        <dbReference type="ARBA" id="ARBA00023159"/>
    </source>
</evidence>
<reference evidence="11 12" key="1">
    <citation type="journal article" date="2014" name="Int. J. Syst. Evol. Microbiol.">
        <title>Complete genome sequence of Corynebacterium casei LMG S-19264T (=DSM 44701T), isolated from a smear-ripened cheese.</title>
        <authorList>
            <consortium name="US DOE Joint Genome Institute (JGI-PGF)"/>
            <person name="Walter F."/>
            <person name="Albersmeier A."/>
            <person name="Kalinowski J."/>
            <person name="Ruckert C."/>
        </authorList>
    </citation>
    <scope>NUCLEOTIDE SEQUENCE [LARGE SCALE GENOMIC DNA]</scope>
    <source>
        <strain evidence="11 12">CGMCC 1.9161</strain>
    </source>
</reference>
<keyword evidence="3" id="KW-0902">Two-component regulatory system</keyword>
<dbReference type="InterPro" id="IPR002078">
    <property type="entry name" value="Sigma_54_int"/>
</dbReference>
<feature type="domain" description="Sigma-54 factor interaction" evidence="9">
    <location>
        <begin position="144"/>
        <end position="373"/>
    </location>
</feature>
<evidence type="ECO:0000259" key="10">
    <source>
        <dbReference type="PROSITE" id="PS50110"/>
    </source>
</evidence>
<evidence type="ECO:0000256" key="5">
    <source>
        <dbReference type="ARBA" id="ARBA00023125"/>
    </source>
</evidence>
<dbReference type="InterPro" id="IPR003593">
    <property type="entry name" value="AAA+_ATPase"/>
</dbReference>
<evidence type="ECO:0000256" key="2">
    <source>
        <dbReference type="ARBA" id="ARBA00022840"/>
    </source>
</evidence>